<feature type="chain" id="PRO_5015608261" description="Tetratricopeptide repeat protein" evidence="2">
    <location>
        <begin position="21"/>
        <end position="567"/>
    </location>
</feature>
<dbReference type="OrthoDB" id="638548at2"/>
<evidence type="ECO:0000313" key="3">
    <source>
        <dbReference type="EMBL" id="AWA29661.1"/>
    </source>
</evidence>
<dbReference type="Proteomes" id="UP000244193">
    <property type="component" value="Chromosome"/>
</dbReference>
<keyword evidence="4" id="KW-1185">Reference proteome</keyword>
<feature type="repeat" description="TPR" evidence="1">
    <location>
        <begin position="522"/>
        <end position="555"/>
    </location>
</feature>
<dbReference type="SMART" id="SM00028">
    <property type="entry name" value="TPR"/>
    <property type="match status" value="7"/>
</dbReference>
<dbReference type="AlphaFoldDB" id="A0A2S0REY7"/>
<evidence type="ECO:0000256" key="1">
    <source>
        <dbReference type="PROSITE-ProRule" id="PRU00339"/>
    </source>
</evidence>
<evidence type="ECO:0000313" key="4">
    <source>
        <dbReference type="Proteomes" id="UP000244193"/>
    </source>
</evidence>
<dbReference type="Pfam" id="PF13432">
    <property type="entry name" value="TPR_16"/>
    <property type="match status" value="2"/>
</dbReference>
<sequence>MKKLKIFSIALFVFGTATYAQDLDQAKKAIDAEQYEKAKKILKGLVATKPESGKNYFFLGNLYLTQKLKDSAAVTYQKGTAAKTEANFNYIGLGQIDLENGNAASAASNFDKALANVKKKDFEELMYIGKAYLNPAKPDYKKALDYLNRAKAIQPANAEISLYLGDAYYGDKNVNEAYSAYRNAADADKNLLRASLQQGAITKSAKAFTEAKAIFDKILAANPNYGPAYRELAETYYVWGLNDKAKYTEYNNTAIQYYEKYMAMTDYSLDSRMRHADFLVLTKDYKALEAEATAMQKLDKVNPRILRYLGYSAYQNGNSDAAINALNEFIAKPNVNLIGRDYLYLGLAKTQKALTMGADAEGKPTGTVDSTLFDSGIADIRKGVELDPGMANELNDFGKKFFDLKLYKQASAIYEIAVTNPNSRNFLYDNFYLGYALYFDNAKAEKPNVADVQKANAAFDAVIKASPTTQDAYIYKARLNSLLMDDMTARAEMAKYYEEYIRVVTEKGESELSKPANKTKFVEAYNNIAIHYAKLGDKIKAKENVEKALAIEPADETALSTQKLIKG</sequence>
<dbReference type="Pfam" id="PF13181">
    <property type="entry name" value="TPR_8"/>
    <property type="match status" value="1"/>
</dbReference>
<keyword evidence="1" id="KW-0802">TPR repeat</keyword>
<accession>A0A2S0REY7</accession>
<protein>
    <recommendedName>
        <fullName evidence="5">Tetratricopeptide repeat protein</fullName>
    </recommendedName>
</protein>
<proteinExistence type="predicted"/>
<name>A0A2S0REY7_9FLAO</name>
<dbReference type="PROSITE" id="PS50005">
    <property type="entry name" value="TPR"/>
    <property type="match status" value="1"/>
</dbReference>
<dbReference type="EMBL" id="CP028811">
    <property type="protein sequence ID" value="AWA29661.1"/>
    <property type="molecule type" value="Genomic_DNA"/>
</dbReference>
<dbReference type="InterPro" id="IPR019734">
    <property type="entry name" value="TPR_rpt"/>
</dbReference>
<dbReference type="PANTHER" id="PTHR12558:SF47">
    <property type="entry name" value="LIPOPOLYSACCHARIDE ASSEMBLY PROTEIN B"/>
    <property type="match status" value="1"/>
</dbReference>
<reference evidence="3 4" key="1">
    <citation type="submission" date="2018-04" db="EMBL/GenBank/DDBJ databases">
        <title>Genome sequencing of Flavobacterium sp. HYN0048.</title>
        <authorList>
            <person name="Yi H."/>
            <person name="Baek C."/>
        </authorList>
    </citation>
    <scope>NUCLEOTIDE SEQUENCE [LARGE SCALE GENOMIC DNA]</scope>
    <source>
        <strain evidence="3 4">HYN0048</strain>
    </source>
</reference>
<evidence type="ECO:0008006" key="5">
    <source>
        <dbReference type="Google" id="ProtNLM"/>
    </source>
</evidence>
<dbReference type="RefSeq" id="WP_108370245.1">
    <property type="nucleotide sequence ID" value="NZ_CP028811.1"/>
</dbReference>
<dbReference type="SUPFAM" id="SSF48452">
    <property type="entry name" value="TPR-like"/>
    <property type="match status" value="2"/>
</dbReference>
<dbReference type="Gene3D" id="1.25.40.10">
    <property type="entry name" value="Tetratricopeptide repeat domain"/>
    <property type="match status" value="3"/>
</dbReference>
<gene>
    <name evidence="3" type="ORF">HYN48_05930</name>
</gene>
<dbReference type="KEGG" id="fmg:HYN48_05930"/>
<keyword evidence="2" id="KW-0732">Signal</keyword>
<feature type="signal peptide" evidence="2">
    <location>
        <begin position="1"/>
        <end position="20"/>
    </location>
</feature>
<organism evidence="3 4">
    <name type="scientific">Flavobacterium magnum</name>
    <dbReference type="NCBI Taxonomy" id="2162713"/>
    <lineage>
        <taxon>Bacteria</taxon>
        <taxon>Pseudomonadati</taxon>
        <taxon>Bacteroidota</taxon>
        <taxon>Flavobacteriia</taxon>
        <taxon>Flavobacteriales</taxon>
        <taxon>Flavobacteriaceae</taxon>
        <taxon>Flavobacterium</taxon>
    </lineage>
</organism>
<dbReference type="PANTHER" id="PTHR12558">
    <property type="entry name" value="CELL DIVISION CYCLE 16,23,27"/>
    <property type="match status" value="1"/>
</dbReference>
<dbReference type="InterPro" id="IPR011990">
    <property type="entry name" value="TPR-like_helical_dom_sf"/>
</dbReference>
<evidence type="ECO:0000256" key="2">
    <source>
        <dbReference type="SAM" id="SignalP"/>
    </source>
</evidence>